<organism evidence="1 2">
    <name type="scientific">Pyronema omphalodes (strain CBS 100304)</name>
    <name type="common">Pyronema confluens</name>
    <dbReference type="NCBI Taxonomy" id="1076935"/>
    <lineage>
        <taxon>Eukaryota</taxon>
        <taxon>Fungi</taxon>
        <taxon>Dikarya</taxon>
        <taxon>Ascomycota</taxon>
        <taxon>Pezizomycotina</taxon>
        <taxon>Pezizomycetes</taxon>
        <taxon>Pezizales</taxon>
        <taxon>Pyronemataceae</taxon>
        <taxon>Pyronema</taxon>
    </lineage>
</organism>
<proteinExistence type="predicted"/>
<protein>
    <submittedName>
        <fullName evidence="1">Uncharacterized protein</fullName>
    </submittedName>
</protein>
<reference evidence="1 2" key="1">
    <citation type="journal article" date="2013" name="PLoS Genet.">
        <title>The genome and development-dependent transcriptomes of Pyronema confluens: a window into fungal evolution.</title>
        <authorList>
            <person name="Traeger S."/>
            <person name="Altegoer F."/>
            <person name="Freitag M."/>
            <person name="Gabaldon T."/>
            <person name="Kempken F."/>
            <person name="Kumar A."/>
            <person name="Marcet-Houben M."/>
            <person name="Poggeler S."/>
            <person name="Stajich J.E."/>
            <person name="Nowrousian M."/>
        </authorList>
    </citation>
    <scope>NUCLEOTIDE SEQUENCE [LARGE SCALE GENOMIC DNA]</scope>
    <source>
        <strain evidence="2">CBS 100304</strain>
        <tissue evidence="1">Vegetative mycelium</tissue>
    </source>
</reference>
<evidence type="ECO:0000313" key="2">
    <source>
        <dbReference type="Proteomes" id="UP000018144"/>
    </source>
</evidence>
<sequence>MSWLYTDIATKQASHSYTMQLTTLRSPSSPKPFTSTHTPCSLCSPLCVFISLLTVKSLVNVLARSKGRCFNILSISSSISKGVCEE</sequence>
<accession>U4LDY6</accession>
<keyword evidence="2" id="KW-1185">Reference proteome</keyword>
<dbReference type="AlphaFoldDB" id="U4LDY6"/>
<dbReference type="EMBL" id="HF935418">
    <property type="protein sequence ID" value="CCX30083.1"/>
    <property type="molecule type" value="Genomic_DNA"/>
</dbReference>
<dbReference type="Proteomes" id="UP000018144">
    <property type="component" value="Unassembled WGS sequence"/>
</dbReference>
<name>U4LDY6_PYROM</name>
<gene>
    <name evidence="1" type="ORF">PCON_08109</name>
</gene>
<evidence type="ECO:0000313" key="1">
    <source>
        <dbReference type="EMBL" id="CCX30083.1"/>
    </source>
</evidence>